<dbReference type="EMBL" id="LT962688">
    <property type="protein sequence ID" value="SOR30292.1"/>
    <property type="molecule type" value="Genomic_DNA"/>
</dbReference>
<evidence type="ECO:0000313" key="1">
    <source>
        <dbReference type="EMBL" id="SOR30292.1"/>
    </source>
</evidence>
<name>A0A2N9ASN9_METEX</name>
<evidence type="ECO:0008006" key="3">
    <source>
        <dbReference type="Google" id="ProtNLM"/>
    </source>
</evidence>
<proteinExistence type="predicted"/>
<reference evidence="2" key="1">
    <citation type="submission" date="2017-10" db="EMBL/GenBank/DDBJ databases">
        <authorList>
            <person name="Regsiter A."/>
            <person name="William W."/>
        </authorList>
    </citation>
    <scope>NUCLEOTIDE SEQUENCE [LARGE SCALE GENOMIC DNA]</scope>
</reference>
<dbReference type="AlphaFoldDB" id="A0A2N9ASN9"/>
<dbReference type="Proteomes" id="UP000233769">
    <property type="component" value="Chromosome tk0001"/>
</dbReference>
<organism evidence="1 2">
    <name type="scientific">Methylorubrum extorquens</name>
    <name type="common">Methylobacterium dichloromethanicum</name>
    <name type="synonym">Methylobacterium extorquens</name>
    <dbReference type="NCBI Taxonomy" id="408"/>
    <lineage>
        <taxon>Bacteria</taxon>
        <taxon>Pseudomonadati</taxon>
        <taxon>Pseudomonadota</taxon>
        <taxon>Alphaproteobacteria</taxon>
        <taxon>Hyphomicrobiales</taxon>
        <taxon>Methylobacteriaceae</taxon>
        <taxon>Methylorubrum</taxon>
    </lineage>
</organism>
<protein>
    <recommendedName>
        <fullName evidence="3">Ribbon-helix-helix protein CopG domain-containing protein</fullName>
    </recommendedName>
</protein>
<gene>
    <name evidence="1" type="ORF">TK0001_3690</name>
</gene>
<evidence type="ECO:0000313" key="2">
    <source>
        <dbReference type="Proteomes" id="UP000233769"/>
    </source>
</evidence>
<sequence>MISMSLPAPSFNDGRGLYPERLSVTVPRGFPAVVKQAAEAEKVSVAEFVRRAVAHRVSMATDGEKA</sequence>
<accession>A0A2N9ASN9</accession>